<keyword evidence="1" id="KW-0812">Transmembrane</keyword>
<dbReference type="CDD" id="cd09846">
    <property type="entry name" value="DUF1312"/>
    <property type="match status" value="1"/>
</dbReference>
<evidence type="ECO:0000256" key="1">
    <source>
        <dbReference type="SAM" id="Phobius"/>
    </source>
</evidence>
<sequence>MNKANKILIGVVLALVLFSYWGFFLAYRENVPLTAVISVNGDIVVQLKLDESISKHFIKVPGPLGTSVVEVKPGAIRMKSSPCPGHYCTKTGWIDRPGQVVACIPNRVIIKISPDKESLDAISH</sequence>
<dbReference type="AlphaFoldDB" id="Q0AVK3"/>
<accession>Q0AVK3</accession>
<dbReference type="Pfam" id="PF07009">
    <property type="entry name" value="NusG_II"/>
    <property type="match status" value="1"/>
</dbReference>
<evidence type="ECO:0000313" key="2">
    <source>
        <dbReference type="EMBL" id="ABI69251.1"/>
    </source>
</evidence>
<feature type="transmembrane region" description="Helical" evidence="1">
    <location>
        <begin position="7"/>
        <end position="27"/>
    </location>
</feature>
<dbReference type="STRING" id="335541.Swol_1954"/>
<protein>
    <submittedName>
        <fullName evidence="2">Uncharacterized protein</fullName>
    </submittedName>
</protein>
<dbReference type="InterPro" id="IPR038690">
    <property type="entry name" value="NusG_2_sf"/>
</dbReference>
<name>Q0AVK3_SYNWW</name>
<keyword evidence="3" id="KW-1185">Reference proteome</keyword>
<reference evidence="3" key="1">
    <citation type="journal article" date="2010" name="Environ. Microbiol.">
        <title>The genome of Syntrophomonas wolfei: new insights into syntrophic metabolism and biohydrogen production.</title>
        <authorList>
            <person name="Sieber J.R."/>
            <person name="Sims D.R."/>
            <person name="Han C."/>
            <person name="Kim E."/>
            <person name="Lykidis A."/>
            <person name="Lapidus A.L."/>
            <person name="McDonnald E."/>
            <person name="Rohlin L."/>
            <person name="Culley D.E."/>
            <person name="Gunsalus R."/>
            <person name="McInerney M.J."/>
        </authorList>
    </citation>
    <scope>NUCLEOTIDE SEQUENCE [LARGE SCALE GENOMIC DNA]</scope>
    <source>
        <strain evidence="3">DSM 2245B / Goettingen</strain>
    </source>
</reference>
<proteinExistence type="predicted"/>
<dbReference type="KEGG" id="swo:Swol_1954"/>
<dbReference type="EMBL" id="CP000448">
    <property type="protein sequence ID" value="ABI69251.1"/>
    <property type="molecule type" value="Genomic_DNA"/>
</dbReference>
<keyword evidence="1" id="KW-0472">Membrane</keyword>
<dbReference type="RefSeq" id="WP_011641344.1">
    <property type="nucleotide sequence ID" value="NC_008346.1"/>
</dbReference>
<dbReference type="OrthoDB" id="47603at2"/>
<evidence type="ECO:0000313" key="3">
    <source>
        <dbReference type="Proteomes" id="UP000001968"/>
    </source>
</evidence>
<dbReference type="Gene3D" id="2.60.320.10">
    <property type="entry name" value="N-utilization substance G protein NusG, insert domain"/>
    <property type="match status" value="1"/>
</dbReference>
<dbReference type="eggNOG" id="COG5341">
    <property type="taxonomic scope" value="Bacteria"/>
</dbReference>
<organism evidence="2 3">
    <name type="scientific">Syntrophomonas wolfei subsp. wolfei (strain DSM 2245B / Goettingen)</name>
    <dbReference type="NCBI Taxonomy" id="335541"/>
    <lineage>
        <taxon>Bacteria</taxon>
        <taxon>Bacillati</taxon>
        <taxon>Bacillota</taxon>
        <taxon>Clostridia</taxon>
        <taxon>Eubacteriales</taxon>
        <taxon>Syntrophomonadaceae</taxon>
        <taxon>Syntrophomonas</taxon>
    </lineage>
</organism>
<dbReference type="Proteomes" id="UP000001968">
    <property type="component" value="Chromosome"/>
</dbReference>
<gene>
    <name evidence="2" type="ordered locus">Swol_1954</name>
</gene>
<dbReference type="HOGENOM" id="CLU_130936_0_0_9"/>
<keyword evidence="1" id="KW-1133">Transmembrane helix</keyword>